<feature type="transmembrane region" description="Helical" evidence="1">
    <location>
        <begin position="6"/>
        <end position="26"/>
    </location>
</feature>
<gene>
    <name evidence="2" type="ORF">EDC24_2280</name>
</gene>
<name>A0A3N5B3Q6_9BACI</name>
<keyword evidence="1" id="KW-0812">Transmembrane</keyword>
<evidence type="ECO:0000313" key="3">
    <source>
        <dbReference type="Proteomes" id="UP000276443"/>
    </source>
</evidence>
<proteinExistence type="predicted"/>
<feature type="transmembrane region" description="Helical" evidence="1">
    <location>
        <begin position="71"/>
        <end position="92"/>
    </location>
</feature>
<evidence type="ECO:0000313" key="2">
    <source>
        <dbReference type="EMBL" id="RPF52286.1"/>
    </source>
</evidence>
<evidence type="ECO:0000256" key="1">
    <source>
        <dbReference type="SAM" id="Phobius"/>
    </source>
</evidence>
<keyword evidence="3" id="KW-1185">Reference proteome</keyword>
<dbReference type="Proteomes" id="UP000276443">
    <property type="component" value="Unassembled WGS sequence"/>
</dbReference>
<feature type="transmembrane region" description="Helical" evidence="1">
    <location>
        <begin position="38"/>
        <end position="59"/>
    </location>
</feature>
<reference evidence="2 3" key="1">
    <citation type="submission" date="2018-11" db="EMBL/GenBank/DDBJ databases">
        <title>Genomic Encyclopedia of Type Strains, Phase IV (KMG-IV): sequencing the most valuable type-strain genomes for metagenomic binning, comparative biology and taxonomic classification.</title>
        <authorList>
            <person name="Goeker M."/>
        </authorList>
    </citation>
    <scope>NUCLEOTIDE SEQUENCE [LARGE SCALE GENOMIC DNA]</scope>
    <source>
        <strain evidence="2 3">DSM 18090</strain>
    </source>
</reference>
<keyword evidence="1" id="KW-1133">Transmembrane helix</keyword>
<comment type="caution">
    <text evidence="2">The sequence shown here is derived from an EMBL/GenBank/DDBJ whole genome shotgun (WGS) entry which is preliminary data.</text>
</comment>
<organism evidence="2 3">
    <name type="scientific">Aquisalibacillus elongatus</name>
    <dbReference type="NCBI Taxonomy" id="485577"/>
    <lineage>
        <taxon>Bacteria</taxon>
        <taxon>Bacillati</taxon>
        <taxon>Bacillota</taxon>
        <taxon>Bacilli</taxon>
        <taxon>Bacillales</taxon>
        <taxon>Bacillaceae</taxon>
        <taxon>Aquisalibacillus</taxon>
    </lineage>
</organism>
<dbReference type="AlphaFoldDB" id="A0A3N5B3Q6"/>
<sequence>MLQYVFHTTLCLILVFCAYLILKPLLIKLVKQKCVMTLNYLAASLITSLIILTGLILTQDNNSLAYQPLEIIGALWISIVIIGCILIITLIVKRTKQYFRTRS</sequence>
<protein>
    <submittedName>
        <fullName evidence="2">Uncharacterized protein</fullName>
    </submittedName>
</protein>
<keyword evidence="1" id="KW-0472">Membrane</keyword>
<dbReference type="EMBL" id="RKRF01000010">
    <property type="protein sequence ID" value="RPF52286.1"/>
    <property type="molecule type" value="Genomic_DNA"/>
</dbReference>
<accession>A0A3N5B3Q6</accession>